<protein>
    <submittedName>
        <fullName evidence="1">Uncharacterized protein</fullName>
    </submittedName>
</protein>
<accession>A0AC60QCY7</accession>
<evidence type="ECO:0000313" key="1">
    <source>
        <dbReference type="EMBL" id="KAG0431115.1"/>
    </source>
</evidence>
<organism evidence="1 2">
    <name type="scientific">Ixodes persulcatus</name>
    <name type="common">Taiga tick</name>
    <dbReference type="NCBI Taxonomy" id="34615"/>
    <lineage>
        <taxon>Eukaryota</taxon>
        <taxon>Metazoa</taxon>
        <taxon>Ecdysozoa</taxon>
        <taxon>Arthropoda</taxon>
        <taxon>Chelicerata</taxon>
        <taxon>Arachnida</taxon>
        <taxon>Acari</taxon>
        <taxon>Parasitiformes</taxon>
        <taxon>Ixodida</taxon>
        <taxon>Ixodoidea</taxon>
        <taxon>Ixodidae</taxon>
        <taxon>Ixodinae</taxon>
        <taxon>Ixodes</taxon>
    </lineage>
</organism>
<name>A0AC60QCY7_IXOPE</name>
<keyword evidence="2" id="KW-1185">Reference proteome</keyword>
<comment type="caution">
    <text evidence="1">The sequence shown here is derived from an EMBL/GenBank/DDBJ whole genome shotgun (WGS) entry which is preliminary data.</text>
</comment>
<reference evidence="1 2" key="1">
    <citation type="journal article" date="2020" name="Cell">
        <title>Large-Scale Comparative Analyses of Tick Genomes Elucidate Their Genetic Diversity and Vector Capacities.</title>
        <authorList>
            <consortium name="Tick Genome and Microbiome Consortium (TIGMIC)"/>
            <person name="Jia N."/>
            <person name="Wang J."/>
            <person name="Shi W."/>
            <person name="Du L."/>
            <person name="Sun Y."/>
            <person name="Zhan W."/>
            <person name="Jiang J.F."/>
            <person name="Wang Q."/>
            <person name="Zhang B."/>
            <person name="Ji P."/>
            <person name="Bell-Sakyi L."/>
            <person name="Cui X.M."/>
            <person name="Yuan T.T."/>
            <person name="Jiang B.G."/>
            <person name="Yang W.F."/>
            <person name="Lam T.T."/>
            <person name="Chang Q.C."/>
            <person name="Ding S.J."/>
            <person name="Wang X.J."/>
            <person name="Zhu J.G."/>
            <person name="Ruan X.D."/>
            <person name="Zhao L."/>
            <person name="Wei J.T."/>
            <person name="Ye R.Z."/>
            <person name="Que T.C."/>
            <person name="Du C.H."/>
            <person name="Zhou Y.H."/>
            <person name="Cheng J.X."/>
            <person name="Dai P.F."/>
            <person name="Guo W.B."/>
            <person name="Han X.H."/>
            <person name="Huang E.J."/>
            <person name="Li L.F."/>
            <person name="Wei W."/>
            <person name="Gao Y.C."/>
            <person name="Liu J.Z."/>
            <person name="Shao H.Z."/>
            <person name="Wang X."/>
            <person name="Wang C.C."/>
            <person name="Yang T.C."/>
            <person name="Huo Q.B."/>
            <person name="Li W."/>
            <person name="Chen H.Y."/>
            <person name="Chen S.E."/>
            <person name="Zhou L.G."/>
            <person name="Ni X.B."/>
            <person name="Tian J.H."/>
            <person name="Sheng Y."/>
            <person name="Liu T."/>
            <person name="Pan Y.S."/>
            <person name="Xia L.Y."/>
            <person name="Li J."/>
            <person name="Zhao F."/>
            <person name="Cao W.C."/>
        </authorList>
    </citation>
    <scope>NUCLEOTIDE SEQUENCE [LARGE SCALE GENOMIC DNA]</scope>
    <source>
        <strain evidence="1">Iper-2018</strain>
    </source>
</reference>
<evidence type="ECO:0000313" key="2">
    <source>
        <dbReference type="Proteomes" id="UP000805193"/>
    </source>
</evidence>
<dbReference type="Proteomes" id="UP000805193">
    <property type="component" value="Unassembled WGS sequence"/>
</dbReference>
<dbReference type="EMBL" id="JABSTQ010009256">
    <property type="protein sequence ID" value="KAG0431115.1"/>
    <property type="molecule type" value="Genomic_DNA"/>
</dbReference>
<feature type="non-terminal residue" evidence="1">
    <location>
        <position position="426"/>
    </location>
</feature>
<proteinExistence type="predicted"/>
<sequence>MAAQPPGELAEDNEVLKGWPYTERVNHRGSKDLNAKGMVPFYGPFSREVELKSLPSGSQEKRSGLYSGHAVVVLVVWYLFSFTTLMLNKCILAYQSGDPVVLGAVQMLTCFICGYVQMRATTRRKLHAENSPKMHNVILVGSLRFSTVFLGLVALWYVPVSFAETVKSSAPVFTVVISRLVLGETTTWLVNMSLFPVMGGLALCSANELSFNLPGFMASLCTNLSECFQNVFSKRLLSEEKVKLLPVELQCYTSLSSVFILVPATLALVDFHKVWEHTSWFCLGTLALGGISFHCQSFTEYILLGYISPVTHRSRPLPDRVRALCVTGLVAAKNSQRTRAPRRIAAGMAHRRRQSYADGWMLHIPWLQLINVGSCVMDLDTMRCCTTSIMAGCMMVRDGIRHGAMTSQFEEFKEWHATGETNLFRL</sequence>
<gene>
    <name evidence="1" type="ORF">HPB47_022086</name>
</gene>